<keyword evidence="2" id="KW-0560">Oxidoreductase</keyword>
<dbReference type="Gene3D" id="3.90.660.10">
    <property type="match status" value="1"/>
</dbReference>
<dbReference type="GO" id="GO:0003682">
    <property type="term" value="F:chromatin binding"/>
    <property type="evidence" value="ECO:0007669"/>
    <property type="project" value="TreeGrafter"/>
</dbReference>
<proteinExistence type="inferred from homology"/>
<dbReference type="PANTHER" id="PTHR10742">
    <property type="entry name" value="FLAVIN MONOAMINE OXIDASE"/>
    <property type="match status" value="1"/>
</dbReference>
<dbReference type="InterPro" id="IPR002937">
    <property type="entry name" value="Amino_oxidase"/>
</dbReference>
<dbReference type="AlphaFoldDB" id="A0A194VAD1"/>
<sequence length="581" mass="63094">MRRNLVDMSATTAAPSSRHYDTLILGAGMSGLSCAARLFQHQYYKEKDRLLVLEARERIGGRIGSVHVNGCRLDTGANWIHGVGTKDKPNPLMSLLPHKRYKQVSGTVVFQAPPGDDVTVGSTVKDADHGDGDWVKVQPIQPAQSTRSEGSGGRVIPTSVAETLMLSIWSMIGSLRELAAQDSEKKAKHTTMLQAIAQTDEFGEAYQRVPPEYHHSLSGIPQFIESMEAAPLAAQSAEHPRDQPGMSLLEFGIDDFEGDQVFLQDGYTAVVDEVARGLTDAGLIQLGTEVTQIDWSRNPVKVETSYGTTYTARQVVCTLPLGVLQHYTQEPAPVPGTSAPALFQPPLPSDKQTAIQSLGFGTLDKIMLVYRTPWWTEQPYISILKKGLVRQPFAIDEEPSSSSSSRNGDDSGLPPDSFIGFTAELPGIEIHQDGTSSSGLRVLSIINLHNLTGYPVLSAFVSCANAAGIVESMTDEQAGGVVHRALVDWLGREPPRPDAVHVTRWARDEFSRGSYSHMITGLSETRHREVFQQPVVNGEGGVLRFAGEHTSRDHFATVHGALLSGWREADAILNSAGKVMA</sequence>
<dbReference type="PROSITE" id="PS51257">
    <property type="entry name" value="PROKAR_LIPOPROTEIN"/>
    <property type="match status" value="1"/>
</dbReference>
<gene>
    <name evidence="5" type="ORF">VP1G_08047</name>
</gene>
<dbReference type="GO" id="GO:0006338">
    <property type="term" value="P:chromatin remodeling"/>
    <property type="evidence" value="ECO:0007669"/>
    <property type="project" value="TreeGrafter"/>
</dbReference>
<name>A0A194VAD1_CYTMA</name>
<evidence type="ECO:0000313" key="6">
    <source>
        <dbReference type="Proteomes" id="UP000078576"/>
    </source>
</evidence>
<accession>A0A194VAD1</accession>
<dbReference type="Gene3D" id="3.50.50.60">
    <property type="entry name" value="FAD/NAD(P)-binding domain"/>
    <property type="match status" value="1"/>
</dbReference>
<keyword evidence="6" id="KW-1185">Reference proteome</keyword>
<protein>
    <submittedName>
        <fullName evidence="5">Lysine-specific histone demethylase 1A</fullName>
    </submittedName>
</protein>
<dbReference type="Pfam" id="PF01593">
    <property type="entry name" value="Amino_oxidase"/>
    <property type="match status" value="1"/>
</dbReference>
<dbReference type="InterPro" id="IPR036188">
    <property type="entry name" value="FAD/NAD-bd_sf"/>
</dbReference>
<feature type="region of interest" description="Disordered" evidence="3">
    <location>
        <begin position="396"/>
        <end position="416"/>
    </location>
</feature>
<dbReference type="Proteomes" id="UP000078576">
    <property type="component" value="Unassembled WGS sequence"/>
</dbReference>
<dbReference type="SUPFAM" id="SSF54373">
    <property type="entry name" value="FAD-linked reductases, C-terminal domain"/>
    <property type="match status" value="1"/>
</dbReference>
<comment type="similarity">
    <text evidence="1">Belongs to the flavin monoamine oxidase family.</text>
</comment>
<organism evidence="5 6">
    <name type="scientific">Cytospora mali</name>
    <name type="common">Apple Valsa canker fungus</name>
    <name type="synonym">Valsa mali</name>
    <dbReference type="NCBI Taxonomy" id="578113"/>
    <lineage>
        <taxon>Eukaryota</taxon>
        <taxon>Fungi</taxon>
        <taxon>Dikarya</taxon>
        <taxon>Ascomycota</taxon>
        <taxon>Pezizomycotina</taxon>
        <taxon>Sordariomycetes</taxon>
        <taxon>Sordariomycetidae</taxon>
        <taxon>Diaporthales</taxon>
        <taxon>Cytosporaceae</taxon>
        <taxon>Cytospora</taxon>
    </lineage>
</organism>
<dbReference type="EMBL" id="KN714760">
    <property type="protein sequence ID" value="KUI60834.1"/>
    <property type="molecule type" value="Genomic_DNA"/>
</dbReference>
<dbReference type="Pfam" id="PF13450">
    <property type="entry name" value="NAD_binding_8"/>
    <property type="match status" value="1"/>
</dbReference>
<reference evidence="6" key="1">
    <citation type="submission" date="2014-12" db="EMBL/GenBank/DDBJ databases">
        <title>Genome Sequence of Valsa Canker Pathogens Uncovers a Specific Adaption of Colonization on Woody Bark.</title>
        <authorList>
            <person name="Yin Z."/>
            <person name="Liu H."/>
            <person name="Gao X."/>
            <person name="Li Z."/>
            <person name="Song N."/>
            <person name="Ke X."/>
            <person name="Dai Q."/>
            <person name="Wu Y."/>
            <person name="Sun Y."/>
            <person name="Xu J.-R."/>
            <person name="Kang Z.K."/>
            <person name="Wang L."/>
            <person name="Huang L."/>
        </authorList>
    </citation>
    <scope>NUCLEOTIDE SEQUENCE [LARGE SCALE GENOMIC DNA]</scope>
    <source>
        <strain evidence="6">SXYL134</strain>
    </source>
</reference>
<dbReference type="STRING" id="694573.A0A194VAD1"/>
<evidence type="ECO:0000259" key="4">
    <source>
        <dbReference type="Pfam" id="PF01593"/>
    </source>
</evidence>
<dbReference type="SUPFAM" id="SSF51905">
    <property type="entry name" value="FAD/NAD(P)-binding domain"/>
    <property type="match status" value="1"/>
</dbReference>
<dbReference type="PANTHER" id="PTHR10742:SF386">
    <property type="entry name" value="LYSINE-SPECIFIC HISTONE DEMETHYLASE 1A"/>
    <property type="match status" value="1"/>
</dbReference>
<dbReference type="GO" id="GO:0016491">
    <property type="term" value="F:oxidoreductase activity"/>
    <property type="evidence" value="ECO:0007669"/>
    <property type="project" value="UniProtKB-KW"/>
</dbReference>
<evidence type="ECO:0000256" key="2">
    <source>
        <dbReference type="ARBA" id="ARBA00023002"/>
    </source>
</evidence>
<dbReference type="OrthoDB" id="7777654at2759"/>
<dbReference type="InterPro" id="IPR050281">
    <property type="entry name" value="Flavin_monoamine_oxidase"/>
</dbReference>
<evidence type="ECO:0000313" key="5">
    <source>
        <dbReference type="EMBL" id="KUI60834.1"/>
    </source>
</evidence>
<feature type="domain" description="Amine oxidase" evidence="4">
    <location>
        <begin position="253"/>
        <end position="573"/>
    </location>
</feature>
<dbReference type="GO" id="GO:0050660">
    <property type="term" value="F:flavin adenine dinucleotide binding"/>
    <property type="evidence" value="ECO:0007669"/>
    <property type="project" value="TreeGrafter"/>
</dbReference>
<evidence type="ECO:0000256" key="1">
    <source>
        <dbReference type="ARBA" id="ARBA00005995"/>
    </source>
</evidence>
<evidence type="ECO:0000256" key="3">
    <source>
        <dbReference type="SAM" id="MobiDB-lite"/>
    </source>
</evidence>